<organism evidence="1 2">
    <name type="scientific">Oryza glaberrima</name>
    <name type="common">African rice</name>
    <dbReference type="NCBI Taxonomy" id="4538"/>
    <lineage>
        <taxon>Eukaryota</taxon>
        <taxon>Viridiplantae</taxon>
        <taxon>Streptophyta</taxon>
        <taxon>Embryophyta</taxon>
        <taxon>Tracheophyta</taxon>
        <taxon>Spermatophyta</taxon>
        <taxon>Magnoliopsida</taxon>
        <taxon>Liliopsida</taxon>
        <taxon>Poales</taxon>
        <taxon>Poaceae</taxon>
        <taxon>BOP clade</taxon>
        <taxon>Oryzoideae</taxon>
        <taxon>Oryzeae</taxon>
        <taxon>Oryzinae</taxon>
        <taxon>Oryza</taxon>
    </lineage>
</organism>
<accession>I1NXL0</accession>
<name>I1NXL0_ORYGL</name>
<dbReference type="SUPFAM" id="SSF140453">
    <property type="entry name" value="EsxAB dimer-like"/>
    <property type="match status" value="1"/>
</dbReference>
<sequence length="128" mass="14436">ACKCRSRCKERKSGTREHAAVGAVVHEVMGQWHGEAAGRGEEQQQQQQRQSDQLIAALHAYKDFRVTGRTHATLPCNASRSDYYRLFSSPLDQNSELEIRSDTLGIVRLSDRCFVVASGSKLLFYSQY</sequence>
<dbReference type="AlphaFoldDB" id="I1NXL0"/>
<dbReference type="HOGENOM" id="CLU_1965230_0_0_1"/>
<reference evidence="1 2" key="2">
    <citation type="submission" date="2018-04" db="EMBL/GenBank/DDBJ databases">
        <title>OglaRS2 (Oryza glaberrima Reference Sequence Version 2).</title>
        <authorList>
            <person name="Zhang J."/>
            <person name="Kudrna D."/>
            <person name="Lee S."/>
            <person name="Talag J."/>
            <person name="Rajasekar S."/>
            <person name="Wing R.A."/>
        </authorList>
    </citation>
    <scope>NUCLEOTIDE SEQUENCE [LARGE SCALE GENOMIC DNA]</scope>
    <source>
        <strain evidence="1 2">cv. IRGC 96717</strain>
    </source>
</reference>
<proteinExistence type="predicted"/>
<reference evidence="1" key="1">
    <citation type="submission" date="2015-06" db="UniProtKB">
        <authorList>
            <consortium name="EnsemblPlants"/>
        </authorList>
    </citation>
    <scope>IDENTIFICATION</scope>
</reference>
<dbReference type="InterPro" id="IPR036689">
    <property type="entry name" value="ESAT-6-like_sf"/>
</dbReference>
<evidence type="ECO:0000313" key="2">
    <source>
        <dbReference type="Proteomes" id="UP000007306"/>
    </source>
</evidence>
<evidence type="ECO:0000313" key="1">
    <source>
        <dbReference type="EnsemblPlants" id="ORGLA02G0046600.1"/>
    </source>
</evidence>
<dbReference type="OMA" id="HATLPCN"/>
<dbReference type="EnsemblPlants" id="ORGLA02G0046600.1">
    <property type="protein sequence ID" value="ORGLA02G0046600.1"/>
    <property type="gene ID" value="ORGLA02G0046600"/>
</dbReference>
<dbReference type="Proteomes" id="UP000007306">
    <property type="component" value="Chromosome 2"/>
</dbReference>
<dbReference type="Gramene" id="ORGLA02G0046600.1">
    <property type="protein sequence ID" value="ORGLA02G0046600.1"/>
    <property type="gene ID" value="ORGLA02G0046600"/>
</dbReference>
<keyword evidence="2" id="KW-1185">Reference proteome</keyword>
<protein>
    <submittedName>
        <fullName evidence="1">Uncharacterized protein</fullName>
    </submittedName>
</protein>